<sequence>MKPFKIITYILIFLCFKSCIEPVDFSTVSFDANLVVQARITNELKNHTIELSRTIPIDSVNLSPEKNATVFITDNSGITYNFQETGDGIYTSTTAFSAEANKSYKLNIETSNGQNYSSIEETLPQTSTIGEITTVIEQNEIDDIQELVIKVNSNLSSDSGKYYSYEYDETYEVKTAIWSRKKLLIISAIPPYEFELVDKTEEEDGIGFCYPTNSSNEILLTETLTLGQDQVLGFPIRKIPLSSYIIGRRYSILVKQYVLNQNTFDFYTLLNKFSNPDDIFSQTQVGNIPSNITSDTNPNENYVIGFFEVSSVNTKRIFFNRESVTETIFQNYAPLALCGERQNPEIVDIFGGSPLLDLLQGGGWIYQSPPDVPIPPPNKLYELAPKVCGDCSHLGPVSQPDFWIE</sequence>
<dbReference type="Proteomes" id="UP001497416">
    <property type="component" value="Unassembled WGS sequence"/>
</dbReference>
<keyword evidence="2" id="KW-1185">Reference proteome</keyword>
<organism evidence="1 2">
    <name type="scientific">Tenacibaculum platacis</name>
    <dbReference type="NCBI Taxonomy" id="3137852"/>
    <lineage>
        <taxon>Bacteria</taxon>
        <taxon>Pseudomonadati</taxon>
        <taxon>Bacteroidota</taxon>
        <taxon>Flavobacteriia</taxon>
        <taxon>Flavobacteriales</taxon>
        <taxon>Flavobacteriaceae</taxon>
        <taxon>Tenacibaculum</taxon>
    </lineage>
</organism>
<dbReference type="EMBL" id="CAXIXY010000004">
    <property type="protein sequence ID" value="CAL2082838.1"/>
    <property type="molecule type" value="Genomic_DNA"/>
</dbReference>
<comment type="caution">
    <text evidence="1">The sequence shown here is derived from an EMBL/GenBank/DDBJ whole genome shotgun (WGS) entry which is preliminary data.</text>
</comment>
<proteinExistence type="predicted"/>
<reference evidence="1 2" key="1">
    <citation type="submission" date="2024-05" db="EMBL/GenBank/DDBJ databases">
        <authorList>
            <person name="Duchaud E."/>
        </authorList>
    </citation>
    <scope>NUCLEOTIDE SEQUENCE [LARGE SCALE GENOMIC DNA]</scope>
    <source>
        <strain evidence="1">Ena-SAMPLE-TAB-13-05-2024-13:56:06:370-140302</strain>
    </source>
</reference>
<dbReference type="RefSeq" id="WP_348711388.1">
    <property type="nucleotide sequence ID" value="NZ_CAXIXY010000004.1"/>
</dbReference>
<name>A0ABP1EK20_9FLAO</name>
<gene>
    <name evidence="1" type="ORF">T190607A01A_20035</name>
</gene>
<accession>A0ABP1EK20</accession>
<dbReference type="InterPro" id="IPR025345">
    <property type="entry name" value="DUF4249"/>
</dbReference>
<evidence type="ECO:0000313" key="2">
    <source>
        <dbReference type="Proteomes" id="UP001497416"/>
    </source>
</evidence>
<dbReference type="Pfam" id="PF14054">
    <property type="entry name" value="DUF4249"/>
    <property type="match status" value="1"/>
</dbReference>
<evidence type="ECO:0000313" key="1">
    <source>
        <dbReference type="EMBL" id="CAL2082838.1"/>
    </source>
</evidence>
<protein>
    <recommendedName>
        <fullName evidence="3">DUF4249 domain-containing protein</fullName>
    </recommendedName>
</protein>
<evidence type="ECO:0008006" key="3">
    <source>
        <dbReference type="Google" id="ProtNLM"/>
    </source>
</evidence>